<proteinExistence type="predicted"/>
<accession>A0A8I7BDM0</accession>
<name>A0A8I7BDM0_HORVV</name>
<dbReference type="Gramene" id="HORVU.MOREX.r3.5HG0426030.1">
    <property type="protein sequence ID" value="HORVU.MOREX.r3.5HG0426030.1.CDS1"/>
    <property type="gene ID" value="HORVU.MOREX.r3.5HG0426030"/>
</dbReference>
<dbReference type="InterPro" id="IPR013083">
    <property type="entry name" value="Znf_RING/FYVE/PHD"/>
</dbReference>
<feature type="region of interest" description="Disordered" evidence="2">
    <location>
        <begin position="151"/>
        <end position="175"/>
    </location>
</feature>
<dbReference type="AlphaFoldDB" id="A0A8I7BDM0"/>
<dbReference type="InterPro" id="IPR045899">
    <property type="entry name" value="ATL71-like"/>
</dbReference>
<dbReference type="GO" id="GO:0008270">
    <property type="term" value="F:zinc ion binding"/>
    <property type="evidence" value="ECO:0007669"/>
    <property type="project" value="UniProtKB-KW"/>
</dbReference>
<dbReference type="CDD" id="cd16461">
    <property type="entry name" value="RING-H2_EL5-like"/>
    <property type="match status" value="1"/>
</dbReference>
<keyword evidence="1" id="KW-0863">Zinc-finger</keyword>
<dbReference type="Gene3D" id="3.30.40.10">
    <property type="entry name" value="Zinc/RING finger domain, C3HC4 (zinc finger)"/>
    <property type="match status" value="1"/>
</dbReference>
<reference evidence="4" key="2">
    <citation type="submission" date="2020-10" db="EMBL/GenBank/DDBJ databases">
        <authorList>
            <person name="Scholz U."/>
            <person name="Mascher M."/>
            <person name="Fiebig A."/>
        </authorList>
    </citation>
    <scope>NUCLEOTIDE SEQUENCE [LARGE SCALE GENOMIC DNA]</scope>
    <source>
        <strain evidence="4">cv. Morex</strain>
    </source>
</reference>
<reference evidence="5" key="1">
    <citation type="journal article" date="2012" name="Nature">
        <title>A physical, genetic and functional sequence assembly of the barley genome.</title>
        <authorList>
            <consortium name="The International Barley Genome Sequencing Consortium"/>
            <person name="Mayer K.F."/>
            <person name="Waugh R."/>
            <person name="Brown J.W."/>
            <person name="Schulman A."/>
            <person name="Langridge P."/>
            <person name="Platzer M."/>
            <person name="Fincher G.B."/>
            <person name="Muehlbauer G.J."/>
            <person name="Sato K."/>
            <person name="Close T.J."/>
            <person name="Wise R.P."/>
            <person name="Stein N."/>
        </authorList>
    </citation>
    <scope>NUCLEOTIDE SEQUENCE [LARGE SCALE GENOMIC DNA]</scope>
    <source>
        <strain evidence="5">cv. Morex</strain>
    </source>
</reference>
<feature type="domain" description="RING-type" evidence="3">
    <location>
        <begin position="106"/>
        <end position="148"/>
    </location>
</feature>
<reference evidence="4" key="3">
    <citation type="submission" date="2022-01" db="UniProtKB">
        <authorList>
            <consortium name="EnsemblPlants"/>
        </authorList>
    </citation>
    <scope>IDENTIFICATION</scope>
    <source>
        <strain evidence="4">subsp. vulgare</strain>
    </source>
</reference>
<evidence type="ECO:0000313" key="5">
    <source>
        <dbReference type="Proteomes" id="UP000011116"/>
    </source>
</evidence>
<dbReference type="PANTHER" id="PTHR46719">
    <property type="entry name" value="TRANSCRIPTION FACTOR C2H2 FAMILY-RELATED"/>
    <property type="match status" value="1"/>
</dbReference>
<dbReference type="SUPFAM" id="SSF57850">
    <property type="entry name" value="RING/U-box"/>
    <property type="match status" value="1"/>
</dbReference>
<dbReference type="PANTHER" id="PTHR46719:SF10">
    <property type="entry name" value="RING-TYPE DOMAIN-CONTAINING PROTEIN"/>
    <property type="match status" value="1"/>
</dbReference>
<evidence type="ECO:0000256" key="2">
    <source>
        <dbReference type="SAM" id="MobiDB-lite"/>
    </source>
</evidence>
<feature type="compositionally biased region" description="Polar residues" evidence="2">
    <location>
        <begin position="151"/>
        <end position="161"/>
    </location>
</feature>
<dbReference type="SMR" id="A0A8I7BDM0"/>
<organism evidence="4 5">
    <name type="scientific">Hordeum vulgare subsp. vulgare</name>
    <name type="common">Domesticated barley</name>
    <dbReference type="NCBI Taxonomy" id="112509"/>
    <lineage>
        <taxon>Eukaryota</taxon>
        <taxon>Viridiplantae</taxon>
        <taxon>Streptophyta</taxon>
        <taxon>Embryophyta</taxon>
        <taxon>Tracheophyta</taxon>
        <taxon>Spermatophyta</taxon>
        <taxon>Magnoliopsida</taxon>
        <taxon>Liliopsida</taxon>
        <taxon>Poales</taxon>
        <taxon>Poaceae</taxon>
        <taxon>BOP clade</taxon>
        <taxon>Pooideae</taxon>
        <taxon>Triticodae</taxon>
        <taxon>Triticeae</taxon>
        <taxon>Hordeinae</taxon>
        <taxon>Hordeum</taxon>
    </lineage>
</organism>
<dbReference type="PROSITE" id="PS50089">
    <property type="entry name" value="ZF_RING_2"/>
    <property type="match status" value="1"/>
</dbReference>
<evidence type="ECO:0000259" key="3">
    <source>
        <dbReference type="PROSITE" id="PS50089"/>
    </source>
</evidence>
<dbReference type="InterPro" id="IPR001841">
    <property type="entry name" value="Znf_RING"/>
</dbReference>
<protein>
    <recommendedName>
        <fullName evidence="3">RING-type domain-containing protein</fullName>
    </recommendedName>
</protein>
<keyword evidence="1" id="KW-0862">Zinc</keyword>
<evidence type="ECO:0000256" key="1">
    <source>
        <dbReference type="PROSITE-ProRule" id="PRU00175"/>
    </source>
</evidence>
<dbReference type="Pfam" id="PF13639">
    <property type="entry name" value="zf-RING_2"/>
    <property type="match status" value="1"/>
</dbReference>
<keyword evidence="1" id="KW-0479">Metal-binding</keyword>
<sequence>MITMSRDTVLICVSVAGLVVLSVLTFFCSSRRRRGHGSSSSSSHPSVVDVELGCRCATAGIDEAVLTAYPTMLYSSPARADDDDVLQPAAAPSTGDSDPALDDTTCVVCLAEYADGDELRRLPGCRHAFHRQCVDEWLRQRPSCPLCRTSPQSTAAKNSCTAGHGVSVQPRDEES</sequence>
<dbReference type="SMART" id="SM00184">
    <property type="entry name" value="RING"/>
    <property type="match status" value="1"/>
</dbReference>
<keyword evidence="5" id="KW-1185">Reference proteome</keyword>
<evidence type="ECO:0000313" key="4">
    <source>
        <dbReference type="EnsemblPlants" id="HORVU.MOREX.r3.5HG0426030.1.CDS1"/>
    </source>
</evidence>
<dbReference type="EnsemblPlants" id="HORVU.MOREX.r3.5HG0426030.1">
    <property type="protein sequence ID" value="HORVU.MOREX.r3.5HG0426030.1.CDS1"/>
    <property type="gene ID" value="HORVU.MOREX.r3.5HG0426030"/>
</dbReference>
<dbReference type="Proteomes" id="UP000011116">
    <property type="component" value="Chromosome 5H"/>
</dbReference>